<evidence type="ECO:0000256" key="4">
    <source>
        <dbReference type="RuleBase" id="RU362110"/>
    </source>
</evidence>
<evidence type="ECO:0000313" key="9">
    <source>
        <dbReference type="Proteomes" id="UP000031278"/>
    </source>
</evidence>
<evidence type="ECO:0000256" key="5">
    <source>
        <dbReference type="RuleBase" id="RU365015"/>
    </source>
</evidence>
<dbReference type="GO" id="GO:0005737">
    <property type="term" value="C:cytoplasm"/>
    <property type="evidence" value="ECO:0007669"/>
    <property type="project" value="UniProtKB-SubCell"/>
</dbReference>
<comment type="catalytic activity">
    <reaction evidence="4">
        <text>Hydrolysis of terminal non-reducing beta-D-fructofuranoside residues in beta-D-fructofuranosides.</text>
        <dbReference type="EC" id="3.2.1.26"/>
    </reaction>
</comment>
<sequence>MMIDKSNRFRALGTAKPGELESLRQQMLAQDTDYLPAYHIAPKTGHLNDPNGMVFDGEKYHLFYQWFPFGPFHGMKHWKYLITKDFIHFEEGDVLVPETEFETHGIYSGGAICIDGFIYCFYSGNVMNEDGETFSQNQNVAKYSTDGKLLDRWNIVPKAPVGYTGNFRDPSPFINDEGELMFVVGAQREDEAGATLLYKMTSLTQAELVGEVSYGGVSDLSRQAAVYMHECPDISHSNGKDLFILSPMGLKPQAERYNNIFSTQLMIGQYQRGEMHAEQVIELDKGFDFYAPQTFTDSERNIMLAWCGNGSLSIPTELLGWKFMLSMPRELLMEGNKLMQRPLVEFDQLKQPLVTLEQPGRYDIDGNLSQSHIIVDGIDDQTFSLTLFEDAEYKLMLAYQDGSLLLDRSQTVETDDMKRFGSERRVRLSSLQQLEIFIDNSVIEIFINGGEEVMTSRFFIPNRCHNMTFYGAAEVKVSEMAAISLY</sequence>
<dbReference type="InterPro" id="IPR013189">
    <property type="entry name" value="Glyco_hydro_32_C"/>
</dbReference>
<evidence type="ECO:0000256" key="2">
    <source>
        <dbReference type="ARBA" id="ARBA00022801"/>
    </source>
</evidence>
<dbReference type="Proteomes" id="UP000031278">
    <property type="component" value="Unassembled WGS sequence"/>
</dbReference>
<dbReference type="UniPathway" id="UPA00238"/>
<dbReference type="PROSITE" id="PS00609">
    <property type="entry name" value="GLYCOSYL_HYDROL_F32"/>
    <property type="match status" value="1"/>
</dbReference>
<name>A0A0B9H0C4_9GAMM</name>
<comment type="pathway">
    <text evidence="5">Glycan biosynthesis; sucrose metabolism.</text>
</comment>
<comment type="subcellular location">
    <subcellularLocation>
        <location evidence="5">Cytoplasm</location>
    </subcellularLocation>
</comment>
<keyword evidence="2 4" id="KW-0378">Hydrolase</keyword>
<feature type="domain" description="Glycosyl hydrolase family 32 N-terminal" evidence="6">
    <location>
        <begin position="39"/>
        <end position="342"/>
    </location>
</feature>
<dbReference type="SUPFAM" id="SSF75005">
    <property type="entry name" value="Arabinanase/levansucrase/invertase"/>
    <property type="match status" value="1"/>
</dbReference>
<protein>
    <recommendedName>
        <fullName evidence="4">Sucrose-6-phosphate hydrolase</fullName>
        <ecNumber evidence="4">3.2.1.26</ecNumber>
    </recommendedName>
    <alternativeName>
        <fullName evidence="5">Invertase</fullName>
    </alternativeName>
</protein>
<keyword evidence="5" id="KW-0963">Cytoplasm</keyword>
<evidence type="ECO:0000256" key="3">
    <source>
        <dbReference type="ARBA" id="ARBA00023295"/>
    </source>
</evidence>
<dbReference type="Gene3D" id="2.115.10.20">
    <property type="entry name" value="Glycosyl hydrolase domain, family 43"/>
    <property type="match status" value="1"/>
</dbReference>
<dbReference type="AlphaFoldDB" id="A0A0B9H0C4"/>
<dbReference type="Pfam" id="PF00251">
    <property type="entry name" value="Glyco_hydro_32N"/>
    <property type="match status" value="1"/>
</dbReference>
<dbReference type="EC" id="3.2.1.26" evidence="4"/>
<dbReference type="InterPro" id="IPR001362">
    <property type="entry name" value="Glyco_hydro_32"/>
</dbReference>
<organism evidence="8 9">
    <name type="scientific">Photobacterium gaetbulicola</name>
    <dbReference type="NCBI Taxonomy" id="1295392"/>
    <lineage>
        <taxon>Bacteria</taxon>
        <taxon>Pseudomonadati</taxon>
        <taxon>Pseudomonadota</taxon>
        <taxon>Gammaproteobacteria</taxon>
        <taxon>Vibrionales</taxon>
        <taxon>Vibrionaceae</taxon>
        <taxon>Photobacterium</taxon>
    </lineage>
</organism>
<accession>A0A0B9H0C4</accession>
<keyword evidence="5" id="KW-0119">Carbohydrate metabolism</keyword>
<feature type="domain" description="Glycosyl hydrolase family 32 C-terminal" evidence="7">
    <location>
        <begin position="380"/>
        <end position="477"/>
    </location>
</feature>
<dbReference type="PANTHER" id="PTHR43101">
    <property type="entry name" value="BETA-FRUCTOSIDASE"/>
    <property type="match status" value="1"/>
</dbReference>
<comment type="function">
    <text evidence="5">Enables the bacterium to metabolize sucrose as a sole carbon source.</text>
</comment>
<dbReference type="SMART" id="SM00640">
    <property type="entry name" value="Glyco_32"/>
    <property type="match status" value="1"/>
</dbReference>
<dbReference type="NCBIfam" id="TIGR01322">
    <property type="entry name" value="scrB_fam"/>
    <property type="match status" value="1"/>
</dbReference>
<dbReference type="InterPro" id="IPR006232">
    <property type="entry name" value="Suc6P_hydrolase"/>
</dbReference>
<dbReference type="EMBL" id="JWLZ01000180">
    <property type="protein sequence ID" value="KHT62302.1"/>
    <property type="molecule type" value="Genomic_DNA"/>
</dbReference>
<dbReference type="SUPFAM" id="SSF49899">
    <property type="entry name" value="Concanavalin A-like lectins/glucanases"/>
    <property type="match status" value="1"/>
</dbReference>
<evidence type="ECO:0000259" key="7">
    <source>
        <dbReference type="Pfam" id="PF08244"/>
    </source>
</evidence>
<dbReference type="Gene3D" id="2.60.120.560">
    <property type="entry name" value="Exo-inulinase, domain 1"/>
    <property type="match status" value="1"/>
</dbReference>
<dbReference type="GO" id="GO:0005985">
    <property type="term" value="P:sucrose metabolic process"/>
    <property type="evidence" value="ECO:0007669"/>
    <property type="project" value="UniProtKB-UniPathway"/>
</dbReference>
<gene>
    <name evidence="8" type="ORF">RJ45_18150</name>
</gene>
<dbReference type="GO" id="GO:0004564">
    <property type="term" value="F:beta-fructofuranosidase activity"/>
    <property type="evidence" value="ECO:0007669"/>
    <property type="project" value="UniProtKB-EC"/>
</dbReference>
<dbReference type="InterPro" id="IPR013320">
    <property type="entry name" value="ConA-like_dom_sf"/>
</dbReference>
<comment type="similarity">
    <text evidence="1 4">Belongs to the glycosyl hydrolase 32 family.</text>
</comment>
<dbReference type="InterPro" id="IPR018053">
    <property type="entry name" value="Glyco_hydro_32_AS"/>
</dbReference>
<evidence type="ECO:0000313" key="8">
    <source>
        <dbReference type="EMBL" id="KHT62302.1"/>
    </source>
</evidence>
<proteinExistence type="inferred from homology"/>
<dbReference type="InterPro" id="IPR013148">
    <property type="entry name" value="Glyco_hydro_32_N"/>
</dbReference>
<dbReference type="InterPro" id="IPR023296">
    <property type="entry name" value="Glyco_hydro_beta-prop_sf"/>
</dbReference>
<dbReference type="PANTHER" id="PTHR43101:SF1">
    <property type="entry name" value="BETA-FRUCTOSIDASE"/>
    <property type="match status" value="1"/>
</dbReference>
<keyword evidence="3 4" id="KW-0326">Glycosidase</keyword>
<dbReference type="CDD" id="cd18623">
    <property type="entry name" value="GH32_ScrB-like"/>
    <property type="match status" value="1"/>
</dbReference>
<comment type="caution">
    <text evidence="8">The sequence shown here is derived from an EMBL/GenBank/DDBJ whole genome shotgun (WGS) entry which is preliminary data.</text>
</comment>
<dbReference type="Pfam" id="PF08244">
    <property type="entry name" value="Glyco_hydro_32C"/>
    <property type="match status" value="1"/>
</dbReference>
<dbReference type="InterPro" id="IPR051214">
    <property type="entry name" value="GH32_Enzymes"/>
</dbReference>
<reference evidence="8 9" key="1">
    <citation type="submission" date="2014-12" db="EMBL/GenBank/DDBJ databases">
        <title>Genome sequencing of Photobacterium gaetbulicola AD005a.</title>
        <authorList>
            <person name="Adrian T.G.S."/>
            <person name="Chan K.G."/>
        </authorList>
    </citation>
    <scope>NUCLEOTIDE SEQUENCE [LARGE SCALE GENOMIC DNA]</scope>
    <source>
        <strain evidence="8 9">AD005a</strain>
    </source>
</reference>
<evidence type="ECO:0000259" key="6">
    <source>
        <dbReference type="Pfam" id="PF00251"/>
    </source>
</evidence>
<evidence type="ECO:0000256" key="1">
    <source>
        <dbReference type="ARBA" id="ARBA00009902"/>
    </source>
</evidence>